<proteinExistence type="predicted"/>
<dbReference type="RefSeq" id="WP_115836249.1">
    <property type="nucleotide sequence ID" value="NZ_CP025086.1"/>
</dbReference>
<name>A0A3D9YZQ9_9HYPH</name>
<evidence type="ECO:0008006" key="3">
    <source>
        <dbReference type="Google" id="ProtNLM"/>
    </source>
</evidence>
<dbReference type="AlphaFoldDB" id="A0A3D9YZQ9"/>
<protein>
    <recommendedName>
        <fullName evidence="3">DUF551 domain-containing protein</fullName>
    </recommendedName>
</protein>
<organism evidence="1 2">
    <name type="scientific">Methylovirgula ligni</name>
    <dbReference type="NCBI Taxonomy" id="569860"/>
    <lineage>
        <taxon>Bacteria</taxon>
        <taxon>Pseudomonadati</taxon>
        <taxon>Pseudomonadota</taxon>
        <taxon>Alphaproteobacteria</taxon>
        <taxon>Hyphomicrobiales</taxon>
        <taxon>Beijerinckiaceae</taxon>
        <taxon>Methylovirgula</taxon>
    </lineage>
</organism>
<sequence length="67" mass="7693">MDWESIDSAPFGHDLEVSVIEDGEVYALVFPCRRSGEGWANAITREAVPVHPTHWRYWVESSPKIKH</sequence>
<keyword evidence="2" id="KW-1185">Reference proteome</keyword>
<dbReference type="EMBL" id="QUMO01000002">
    <property type="protein sequence ID" value="REF88137.1"/>
    <property type="molecule type" value="Genomic_DNA"/>
</dbReference>
<accession>A0A3D9YZQ9</accession>
<dbReference type="Proteomes" id="UP000256900">
    <property type="component" value="Unassembled WGS sequence"/>
</dbReference>
<evidence type="ECO:0000313" key="2">
    <source>
        <dbReference type="Proteomes" id="UP000256900"/>
    </source>
</evidence>
<gene>
    <name evidence="1" type="ORF">DES32_1778</name>
</gene>
<evidence type="ECO:0000313" key="1">
    <source>
        <dbReference type="EMBL" id="REF88137.1"/>
    </source>
</evidence>
<reference evidence="1 2" key="1">
    <citation type="submission" date="2018-08" db="EMBL/GenBank/DDBJ databases">
        <title>Genomic Encyclopedia of Type Strains, Phase IV (KMG-IV): sequencing the most valuable type-strain genomes for metagenomic binning, comparative biology and taxonomic classification.</title>
        <authorList>
            <person name="Goeker M."/>
        </authorList>
    </citation>
    <scope>NUCLEOTIDE SEQUENCE [LARGE SCALE GENOMIC DNA]</scope>
    <source>
        <strain evidence="1 2">BW863</strain>
    </source>
</reference>
<dbReference type="OrthoDB" id="9806245at2"/>
<comment type="caution">
    <text evidence="1">The sequence shown here is derived from an EMBL/GenBank/DDBJ whole genome shotgun (WGS) entry which is preliminary data.</text>
</comment>